<dbReference type="OrthoDB" id="1805126at2"/>
<dbReference type="AlphaFoldDB" id="A0A0B7MPR0"/>
<keyword evidence="2" id="KW-1185">Reference proteome</keyword>
<reference evidence="2" key="1">
    <citation type="submission" date="2015-01" db="EMBL/GenBank/DDBJ databases">
        <authorList>
            <person name="Manzoor Shahid"/>
            <person name="Zubair Saima"/>
        </authorList>
    </citation>
    <scope>NUCLEOTIDE SEQUENCE [LARGE SCALE GENOMIC DNA]</scope>
    <source>
        <strain evidence="2">Sp3</strain>
    </source>
</reference>
<evidence type="ECO:0000313" key="2">
    <source>
        <dbReference type="Proteomes" id="UP000046155"/>
    </source>
</evidence>
<sequence>MDLVPEHISSAYAGGSIEHVKVSRESGESGNNSELILIESWGTYQEACCILQAMIRVDRSLDFGRGLCISSPSEKPSVFSPGCRIISELYNTDGALNISDSTVNGDIYTGGDLTMSGDTHLAGDINGEGMFTACPNCRVVGNVQVTGDVQVEDDVVIEGDIRAAGDVYIRKAAVSGSIWSNGEIFVEQGGQVEGGIYPGQAMELDVALPFFPEVDLSFFRRGADQILKGTQQLHGILHFDGVTFIEGDLEIAGDYTGKGILVVDGSVGISGDLLPVGIQDSLCILAAGPVTCADGSCLSLLVYGKDDLSLGEGSRFQGSITAYTLRMCNNAEFIYDGDLVD</sequence>
<organism evidence="1 2">
    <name type="scientific">Syntrophaceticus schinkii</name>
    <dbReference type="NCBI Taxonomy" id="499207"/>
    <lineage>
        <taxon>Bacteria</taxon>
        <taxon>Bacillati</taxon>
        <taxon>Bacillota</taxon>
        <taxon>Clostridia</taxon>
        <taxon>Thermoanaerobacterales</taxon>
        <taxon>Thermoanaerobacterales Family III. Incertae Sedis</taxon>
        <taxon>Syntrophaceticus</taxon>
    </lineage>
</organism>
<evidence type="ECO:0008006" key="3">
    <source>
        <dbReference type="Google" id="ProtNLM"/>
    </source>
</evidence>
<protein>
    <recommendedName>
        <fullName evidence="3">Polymer-forming cytoskeletal protein</fullName>
    </recommendedName>
</protein>
<name>A0A0B7MPR0_9FIRM</name>
<accession>A0A0B7MPR0</accession>
<gene>
    <name evidence="1" type="ORF">SSCH_700012</name>
</gene>
<dbReference type="Proteomes" id="UP000046155">
    <property type="component" value="Unassembled WGS sequence"/>
</dbReference>
<proteinExistence type="predicted"/>
<evidence type="ECO:0000313" key="1">
    <source>
        <dbReference type="EMBL" id="CEO90026.1"/>
    </source>
</evidence>
<dbReference type="EMBL" id="CDRZ01000270">
    <property type="protein sequence ID" value="CEO90026.1"/>
    <property type="molecule type" value="Genomic_DNA"/>
</dbReference>
<dbReference type="RefSeq" id="WP_044665848.1">
    <property type="nucleotide sequence ID" value="NZ_CDRZ01000270.1"/>
</dbReference>